<evidence type="ECO:0000313" key="2">
    <source>
        <dbReference type="Proteomes" id="UP001589607"/>
    </source>
</evidence>
<evidence type="ECO:0000313" key="1">
    <source>
        <dbReference type="EMBL" id="MFB9095177.1"/>
    </source>
</evidence>
<name>A0ABV5GIP2_9FLAO</name>
<dbReference type="RefSeq" id="WP_236456684.1">
    <property type="nucleotide sequence ID" value="NZ_CP091285.1"/>
</dbReference>
<dbReference type="Proteomes" id="UP001589607">
    <property type="component" value="Unassembled WGS sequence"/>
</dbReference>
<comment type="caution">
    <text evidence="1">The sequence shown here is derived from an EMBL/GenBank/DDBJ whole genome shotgun (WGS) entry which is preliminary data.</text>
</comment>
<keyword evidence="2" id="KW-1185">Reference proteome</keyword>
<proteinExistence type="predicted"/>
<dbReference type="EMBL" id="JBHMEY010000003">
    <property type="protein sequence ID" value="MFB9095177.1"/>
    <property type="molecule type" value="Genomic_DNA"/>
</dbReference>
<gene>
    <name evidence="1" type="ORF">ACFFVF_01500</name>
</gene>
<sequence length="147" mass="17629">MMKNFIYLFMFFITSCKTSYIVEYIETDVNSTFEKKIEGTPNFFNLFIIIDKSLINSNISVETGSLSGTNVIYNETFQLKRKNEFYKVIKAKNTENILITINKKYFPIEINKYQRYRFLFIKKMKRCIYLTYSNELPDNLNQLSEEF</sequence>
<dbReference type="PROSITE" id="PS51257">
    <property type="entry name" value="PROKAR_LIPOPROTEIN"/>
    <property type="match status" value="1"/>
</dbReference>
<organism evidence="1 2">
    <name type="scientific">Flavobacterium jumunjinense</name>
    <dbReference type="NCBI Taxonomy" id="998845"/>
    <lineage>
        <taxon>Bacteria</taxon>
        <taxon>Pseudomonadati</taxon>
        <taxon>Bacteroidota</taxon>
        <taxon>Flavobacteriia</taxon>
        <taxon>Flavobacteriales</taxon>
        <taxon>Flavobacteriaceae</taxon>
        <taxon>Flavobacterium</taxon>
    </lineage>
</organism>
<evidence type="ECO:0008006" key="3">
    <source>
        <dbReference type="Google" id="ProtNLM"/>
    </source>
</evidence>
<reference evidence="1 2" key="1">
    <citation type="submission" date="2024-09" db="EMBL/GenBank/DDBJ databases">
        <authorList>
            <person name="Sun Q."/>
            <person name="Mori K."/>
        </authorList>
    </citation>
    <scope>NUCLEOTIDE SEQUENCE [LARGE SCALE GENOMIC DNA]</scope>
    <source>
        <strain evidence="1 2">CECT 7955</strain>
    </source>
</reference>
<protein>
    <recommendedName>
        <fullName evidence="3">Lipoprotein</fullName>
    </recommendedName>
</protein>
<accession>A0ABV5GIP2</accession>